<keyword evidence="2" id="KW-1185">Reference proteome</keyword>
<evidence type="ECO:0000313" key="2">
    <source>
        <dbReference type="Proteomes" id="UP001151760"/>
    </source>
</evidence>
<reference evidence="1" key="2">
    <citation type="submission" date="2022-01" db="EMBL/GenBank/DDBJ databases">
        <authorList>
            <person name="Yamashiro T."/>
            <person name="Shiraishi A."/>
            <person name="Satake H."/>
            <person name="Nakayama K."/>
        </authorList>
    </citation>
    <scope>NUCLEOTIDE SEQUENCE</scope>
</reference>
<dbReference type="EMBL" id="BQNB010018294">
    <property type="protein sequence ID" value="GJT72811.1"/>
    <property type="molecule type" value="Genomic_DNA"/>
</dbReference>
<organism evidence="1 2">
    <name type="scientific">Tanacetum coccineum</name>
    <dbReference type="NCBI Taxonomy" id="301880"/>
    <lineage>
        <taxon>Eukaryota</taxon>
        <taxon>Viridiplantae</taxon>
        <taxon>Streptophyta</taxon>
        <taxon>Embryophyta</taxon>
        <taxon>Tracheophyta</taxon>
        <taxon>Spermatophyta</taxon>
        <taxon>Magnoliopsida</taxon>
        <taxon>eudicotyledons</taxon>
        <taxon>Gunneridae</taxon>
        <taxon>Pentapetalae</taxon>
        <taxon>asterids</taxon>
        <taxon>campanulids</taxon>
        <taxon>Asterales</taxon>
        <taxon>Asteraceae</taxon>
        <taxon>Asteroideae</taxon>
        <taxon>Anthemideae</taxon>
        <taxon>Anthemidinae</taxon>
        <taxon>Tanacetum</taxon>
    </lineage>
</organism>
<sequence length="135" mass="14554">MGFLTSKGRVCGMEVREKQGSLVHDHYVSTQNEKLTDYGANVGKQTSKVSSNTVNVPIFNSSGTISYAKLLNGVPIKKSAHFRTLPAPADNGAVVLISKESDAVELKDTLVVDIPKFKDEGYVETRRGGGLNSLQ</sequence>
<feature type="non-terminal residue" evidence="1">
    <location>
        <position position="135"/>
    </location>
</feature>
<dbReference type="Proteomes" id="UP001151760">
    <property type="component" value="Unassembled WGS sequence"/>
</dbReference>
<protein>
    <submittedName>
        <fullName evidence="1">Uncharacterized protein</fullName>
    </submittedName>
</protein>
<evidence type="ECO:0000313" key="1">
    <source>
        <dbReference type="EMBL" id="GJT72811.1"/>
    </source>
</evidence>
<reference evidence="1" key="1">
    <citation type="journal article" date="2022" name="Int. J. Mol. Sci.">
        <title>Draft Genome of Tanacetum Coccineum: Genomic Comparison of Closely Related Tanacetum-Family Plants.</title>
        <authorList>
            <person name="Yamashiro T."/>
            <person name="Shiraishi A."/>
            <person name="Nakayama K."/>
            <person name="Satake H."/>
        </authorList>
    </citation>
    <scope>NUCLEOTIDE SEQUENCE</scope>
</reference>
<name>A0ABQ5GAW2_9ASTR</name>
<gene>
    <name evidence="1" type="ORF">Tco_1032097</name>
</gene>
<comment type="caution">
    <text evidence="1">The sequence shown here is derived from an EMBL/GenBank/DDBJ whole genome shotgun (WGS) entry which is preliminary data.</text>
</comment>
<proteinExistence type="predicted"/>
<accession>A0ABQ5GAW2</accession>